<proteinExistence type="predicted"/>
<keyword evidence="2" id="KW-0812">Transmembrane</keyword>
<protein>
    <submittedName>
        <fullName evidence="3">Uncharacterized protein</fullName>
    </submittedName>
</protein>
<gene>
    <name evidence="3" type="ORF">T05_14335</name>
</gene>
<name>A0A0V0TK64_9BILA</name>
<feature type="region of interest" description="Disordered" evidence="1">
    <location>
        <begin position="51"/>
        <end position="71"/>
    </location>
</feature>
<dbReference type="Proteomes" id="UP000055048">
    <property type="component" value="Unassembled WGS sequence"/>
</dbReference>
<feature type="transmembrane region" description="Helical" evidence="2">
    <location>
        <begin position="20"/>
        <end position="37"/>
    </location>
</feature>
<dbReference type="EMBL" id="JYDJ01000235">
    <property type="protein sequence ID" value="KRX39350.1"/>
    <property type="molecule type" value="Genomic_DNA"/>
</dbReference>
<sequence length="71" mass="8342">MYASVVRQWYKRTSWLREVGLEYVFAVLVVSIAGIPMRRIGKCGRTESKCNGRTIERGTHTYRSERHSNHR</sequence>
<evidence type="ECO:0000313" key="4">
    <source>
        <dbReference type="Proteomes" id="UP000055048"/>
    </source>
</evidence>
<accession>A0A0V0TK64</accession>
<evidence type="ECO:0000313" key="3">
    <source>
        <dbReference type="EMBL" id="KRX39350.1"/>
    </source>
</evidence>
<evidence type="ECO:0000256" key="1">
    <source>
        <dbReference type="SAM" id="MobiDB-lite"/>
    </source>
</evidence>
<keyword evidence="2" id="KW-1133">Transmembrane helix</keyword>
<dbReference type="AlphaFoldDB" id="A0A0V0TK64"/>
<keyword evidence="2" id="KW-0472">Membrane</keyword>
<organism evidence="3 4">
    <name type="scientific">Trichinella murrelli</name>
    <dbReference type="NCBI Taxonomy" id="144512"/>
    <lineage>
        <taxon>Eukaryota</taxon>
        <taxon>Metazoa</taxon>
        <taxon>Ecdysozoa</taxon>
        <taxon>Nematoda</taxon>
        <taxon>Enoplea</taxon>
        <taxon>Dorylaimia</taxon>
        <taxon>Trichinellida</taxon>
        <taxon>Trichinellidae</taxon>
        <taxon>Trichinella</taxon>
    </lineage>
</organism>
<reference evidence="3 4" key="1">
    <citation type="submission" date="2015-01" db="EMBL/GenBank/DDBJ databases">
        <title>Evolution of Trichinella species and genotypes.</title>
        <authorList>
            <person name="Korhonen P.K."/>
            <person name="Edoardo P."/>
            <person name="Giuseppe L.R."/>
            <person name="Gasser R.B."/>
        </authorList>
    </citation>
    <scope>NUCLEOTIDE SEQUENCE [LARGE SCALE GENOMIC DNA]</scope>
    <source>
        <strain evidence="3">ISS417</strain>
    </source>
</reference>
<evidence type="ECO:0000256" key="2">
    <source>
        <dbReference type="SAM" id="Phobius"/>
    </source>
</evidence>
<keyword evidence="4" id="KW-1185">Reference proteome</keyword>
<comment type="caution">
    <text evidence="3">The sequence shown here is derived from an EMBL/GenBank/DDBJ whole genome shotgun (WGS) entry which is preliminary data.</text>
</comment>